<sequence>MRRSPTPDPLPDADPRRAPSGLRAGQKEGTDAPLEVGAPSPSRALPPRRLRQGADRAGPSPMTWQGGGGAKVGGGRVGEEERGERGRQSEERKVREARSGSETRESVRHCGPEKRRARGGEERASGRDEPLPPTPEREAVFLASQRAAAAGRASRPRAAANCLSPQLDTFSHTYKSSVDSISLMSFKGFNVLIFYQVFFCMSLNALKERKFAKNSDLLRHFNASFIKDWTWEYFLGLILVEEKEQEMISVQNGSIHQKDAVNDDDFEPYLSSQTNQNNSYPPMSDPYMPSYYAPSIGFPYSLGEAAWSTAGDQPMPYLTTYGQMSNGEHHYIPDGVFSQPGALGNTPPFLGQHGFNFFPGNADFSTWGTSGSQGQSTQSSAYSSSYGYPPSSLGRAITDGQAGFGSDTLSKVPGISSIEQGMTGLKIGGDLTAAVTKTVGTALSSSGMTSIATNSVPPVSSAAPKPTSWAAIARKPAKPQPKLKPKGNVGIGGSAVPPPPIKHNMNIGTWDEKGSVVKAPPTQPVLPPQTIIQQPQPLIQPPPLNRWVAPRNRGAGFNQNNGASSENFGLGVVPVSASPSSVEVHPVLEKLKAINNYNPKDFDWNLKNGRVFIIKSYSEDDIHRSIKYSIWCSTEHGNKRLDAAYRSLNGKGPLYLLFSVNGSGHFCGVAEMKSVVDYNAYAGVWSQDKWKGKFEVKWIFVKDVPNNQLRHIRLENNDNKPVTNSRDTQEVPLEKAKQVLKIIATFKHTTSIFDDFAHYEKRQEEEEAMRRIKVYQ</sequence>
<dbReference type="GO" id="GO:0010494">
    <property type="term" value="C:cytoplasmic stress granule"/>
    <property type="evidence" value="ECO:0007669"/>
    <property type="project" value="UniProtKB-SubCell"/>
</dbReference>
<dbReference type="InterPro" id="IPR045168">
    <property type="entry name" value="YTH_prot"/>
</dbReference>
<feature type="region of interest" description="Disordered" evidence="6">
    <location>
        <begin position="476"/>
        <end position="501"/>
    </location>
</feature>
<dbReference type="GO" id="GO:0061157">
    <property type="term" value="P:mRNA destabilization"/>
    <property type="evidence" value="ECO:0007669"/>
    <property type="project" value="TreeGrafter"/>
</dbReference>
<feature type="compositionally biased region" description="Basic and acidic residues" evidence="6">
    <location>
        <begin position="77"/>
        <end position="135"/>
    </location>
</feature>
<dbReference type="FunFam" id="3.10.590.10:FF:000001">
    <property type="entry name" value="YTH domain family 1, isoform CRA_a"/>
    <property type="match status" value="1"/>
</dbReference>
<evidence type="ECO:0000256" key="5">
    <source>
        <dbReference type="RuleBase" id="RU369095"/>
    </source>
</evidence>
<evidence type="ECO:0000313" key="8">
    <source>
        <dbReference type="EMBL" id="MXQ91899.1"/>
    </source>
</evidence>
<evidence type="ECO:0000313" key="9">
    <source>
        <dbReference type="Proteomes" id="UP000322234"/>
    </source>
</evidence>
<comment type="subcellular location">
    <subcellularLocation>
        <location evidence="1">Cytoplasm</location>
        <location evidence="1">P-body</location>
    </subcellularLocation>
    <subcellularLocation>
        <location evidence="2">Cytoplasm</location>
        <location evidence="2">Stress granule</location>
    </subcellularLocation>
</comment>
<dbReference type="EMBL" id="VBQZ03000076">
    <property type="protein sequence ID" value="MXQ91899.1"/>
    <property type="molecule type" value="Genomic_DNA"/>
</dbReference>
<keyword evidence="9" id="KW-1185">Reference proteome</keyword>
<feature type="compositionally biased region" description="Pro residues" evidence="6">
    <location>
        <begin position="1"/>
        <end position="12"/>
    </location>
</feature>
<comment type="caution">
    <text evidence="8">The sequence shown here is derived from an EMBL/GenBank/DDBJ whole genome shotgun (WGS) entry which is preliminary data.</text>
</comment>
<feature type="compositionally biased region" description="Basic residues" evidence="6">
    <location>
        <begin position="476"/>
        <end position="485"/>
    </location>
</feature>
<feature type="compositionally biased region" description="Gly residues" evidence="6">
    <location>
        <begin position="65"/>
        <end position="76"/>
    </location>
</feature>
<dbReference type="CDD" id="cd21134">
    <property type="entry name" value="YTH"/>
    <property type="match status" value="1"/>
</dbReference>
<dbReference type="GO" id="GO:1990247">
    <property type="term" value="F:N6-methyladenosine-containing RNA reader activity"/>
    <property type="evidence" value="ECO:0007669"/>
    <property type="project" value="UniProtKB-UniRule"/>
</dbReference>
<comment type="similarity">
    <text evidence="5">Belongs to the YTHDF family.</text>
</comment>
<dbReference type="PROSITE" id="PS50882">
    <property type="entry name" value="YTH"/>
    <property type="match status" value="1"/>
</dbReference>
<accession>A0A6B0RP45</accession>
<keyword evidence="3" id="KW-0963">Cytoplasm</keyword>
<reference evidence="8" key="1">
    <citation type="submission" date="2019-10" db="EMBL/GenBank/DDBJ databases">
        <title>The sequence and de novo assembly of the wild yak genome.</title>
        <authorList>
            <person name="Liu Y."/>
        </authorList>
    </citation>
    <scope>NUCLEOTIDE SEQUENCE [LARGE SCALE GENOMIC DNA]</scope>
    <source>
        <strain evidence="8">WY2019</strain>
    </source>
</reference>
<evidence type="ECO:0000259" key="7">
    <source>
        <dbReference type="PROSITE" id="PS50882"/>
    </source>
</evidence>
<dbReference type="AlphaFoldDB" id="A0A6B0RP45"/>
<evidence type="ECO:0000256" key="1">
    <source>
        <dbReference type="ARBA" id="ARBA00004201"/>
    </source>
</evidence>
<gene>
    <name evidence="8" type="ORF">E5288_WYG019651</name>
</gene>
<dbReference type="GO" id="GO:0003729">
    <property type="term" value="F:mRNA binding"/>
    <property type="evidence" value="ECO:0007669"/>
    <property type="project" value="UniProtKB-UniRule"/>
</dbReference>
<organism evidence="8 9">
    <name type="scientific">Bos mutus</name>
    <name type="common">wild yak</name>
    <dbReference type="NCBI Taxonomy" id="72004"/>
    <lineage>
        <taxon>Eukaryota</taxon>
        <taxon>Metazoa</taxon>
        <taxon>Chordata</taxon>
        <taxon>Craniata</taxon>
        <taxon>Vertebrata</taxon>
        <taxon>Euteleostomi</taxon>
        <taxon>Mammalia</taxon>
        <taxon>Eutheria</taxon>
        <taxon>Laurasiatheria</taxon>
        <taxon>Artiodactyla</taxon>
        <taxon>Ruminantia</taxon>
        <taxon>Pecora</taxon>
        <taxon>Bovidae</taxon>
        <taxon>Bovinae</taxon>
        <taxon>Bos</taxon>
    </lineage>
</organism>
<feature type="domain" description="YTH" evidence="7">
    <location>
        <begin position="609"/>
        <end position="743"/>
    </location>
</feature>
<evidence type="ECO:0000256" key="6">
    <source>
        <dbReference type="SAM" id="MobiDB-lite"/>
    </source>
</evidence>
<comment type="function">
    <text evidence="5">Specifically recognizes and binds N6-methyladenosine (m6A)-containing RNAs, and regulates mRNA stability. M6A is a modification present at internal sites of mRNAs and some non-coding RNAs and plays a role in mRNA stability and processing.</text>
</comment>
<protein>
    <recommendedName>
        <fullName evidence="5">YTH domain-containing family protein</fullName>
    </recommendedName>
</protein>
<evidence type="ECO:0000256" key="4">
    <source>
        <dbReference type="ARBA" id="ARBA00022884"/>
    </source>
</evidence>
<dbReference type="InterPro" id="IPR007275">
    <property type="entry name" value="YTH_domain"/>
</dbReference>
<dbReference type="Pfam" id="PF04146">
    <property type="entry name" value="YTH"/>
    <property type="match status" value="1"/>
</dbReference>
<feature type="region of interest" description="Disordered" evidence="6">
    <location>
        <begin position="1"/>
        <end position="135"/>
    </location>
</feature>
<proteinExistence type="inferred from homology"/>
<evidence type="ECO:0000256" key="3">
    <source>
        <dbReference type="ARBA" id="ARBA00022490"/>
    </source>
</evidence>
<dbReference type="GO" id="GO:0000932">
    <property type="term" value="C:P-body"/>
    <property type="evidence" value="ECO:0007669"/>
    <property type="project" value="UniProtKB-SubCell"/>
</dbReference>
<dbReference type="Gene3D" id="3.10.590.10">
    <property type="entry name" value="ph1033 like domains"/>
    <property type="match status" value="1"/>
</dbReference>
<keyword evidence="4 5" id="KW-0694">RNA-binding</keyword>
<dbReference type="PANTHER" id="PTHR12357:SF9">
    <property type="entry name" value="YTH DOMAIN-CONTAINING FAMILY PROTEIN 3"/>
    <property type="match status" value="1"/>
</dbReference>
<dbReference type="Proteomes" id="UP000322234">
    <property type="component" value="Unassembled WGS sequence"/>
</dbReference>
<name>A0A6B0RP45_9CETA</name>
<dbReference type="PANTHER" id="PTHR12357">
    <property type="entry name" value="YTH YT521-B HOMOLOGY DOMAIN-CONTAINING"/>
    <property type="match status" value="1"/>
</dbReference>
<evidence type="ECO:0000256" key="2">
    <source>
        <dbReference type="ARBA" id="ARBA00004210"/>
    </source>
</evidence>